<accession>A0A7J7IC63</accession>
<evidence type="ECO:0000313" key="4">
    <source>
        <dbReference type="Proteomes" id="UP000530660"/>
    </source>
</evidence>
<evidence type="ECO:0000256" key="1">
    <source>
        <dbReference type="SAM" id="MobiDB-lite"/>
    </source>
</evidence>
<feature type="region of interest" description="Disordered" evidence="1">
    <location>
        <begin position="54"/>
        <end position="82"/>
    </location>
</feature>
<keyword evidence="4" id="KW-1185">Reference proteome</keyword>
<name>A0A7J7IC63_9RHOD</name>
<dbReference type="EMBL" id="VWRR01000019">
    <property type="protein sequence ID" value="KAF6000608.1"/>
    <property type="molecule type" value="Genomic_DNA"/>
</dbReference>
<dbReference type="AlphaFoldDB" id="A0A7J7IC63"/>
<proteinExistence type="predicted"/>
<dbReference type="OrthoDB" id="10583334at2759"/>
<keyword evidence="2" id="KW-0732">Signal</keyword>
<comment type="caution">
    <text evidence="3">The sequence shown here is derived from an EMBL/GenBank/DDBJ whole genome shotgun (WGS) entry which is preliminary data.</text>
</comment>
<feature type="region of interest" description="Disordered" evidence="1">
    <location>
        <begin position="341"/>
        <end position="363"/>
    </location>
</feature>
<feature type="region of interest" description="Disordered" evidence="1">
    <location>
        <begin position="219"/>
        <end position="266"/>
    </location>
</feature>
<sequence>MSWYVVSRALTVPVAAAAAAAAGSAALAPAKAVLSETRLGTALDLMRRRGANSYRSASSSSSSAVPRPPSSGASSRRPKDWGWKPRAVPAAVAEELVNLHNKDPNKWSADTLSRKYGYDRRFVEAVLELAAAEPAMRAQVGEKQWNELVEPPRAWQEFEALVRARAGPQHLVLGIPAPWEEASKSRSQHMGPREIFYRPRPGERTDAAEARAVREHFGGKERITVSVPVSGDTPSDDSPSTTTSSAASLEATSQLPEWCSTGGDTTRVSKPRVPFVFVDRDTSTSSVTGKGPSASLQVIVRDTDGVRRAPRPEERNFALAMFGYGESQKARRYRRRFRRVQVSLEGPSQDTQGHLSAPSAPQP</sequence>
<feature type="compositionally biased region" description="Low complexity" evidence="1">
    <location>
        <begin position="54"/>
        <end position="75"/>
    </location>
</feature>
<feature type="compositionally biased region" description="Low complexity" evidence="1">
    <location>
        <begin position="224"/>
        <end position="253"/>
    </location>
</feature>
<reference evidence="3 4" key="1">
    <citation type="journal article" date="2020" name="J. Phycol.">
        <title>Comparative genome analysis reveals Cyanidiococcus gen. nov., a new extremophilic red algal genus sister to Cyanidioschyzon (Cyanidioschyzonaceae, Rhodophyta).</title>
        <authorList>
            <person name="Liu S.-L."/>
            <person name="Chiang Y.-R."/>
            <person name="Yoon H.S."/>
            <person name="Fu H.-Y."/>
        </authorList>
    </citation>
    <scope>NUCLEOTIDE SEQUENCE [LARGE SCALE GENOMIC DNA]</scope>
    <source>
        <strain evidence="3 4">THAL066</strain>
    </source>
</reference>
<dbReference type="Proteomes" id="UP000530660">
    <property type="component" value="Unassembled WGS sequence"/>
</dbReference>
<feature type="chain" id="PRO_5029800809" evidence="2">
    <location>
        <begin position="17"/>
        <end position="363"/>
    </location>
</feature>
<organism evidence="3 4">
    <name type="scientific">Cyanidiococcus yangmingshanensis</name>
    <dbReference type="NCBI Taxonomy" id="2690220"/>
    <lineage>
        <taxon>Eukaryota</taxon>
        <taxon>Rhodophyta</taxon>
        <taxon>Bangiophyceae</taxon>
        <taxon>Cyanidiales</taxon>
        <taxon>Cyanidiaceae</taxon>
        <taxon>Cyanidiococcus</taxon>
    </lineage>
</organism>
<evidence type="ECO:0000313" key="3">
    <source>
        <dbReference type="EMBL" id="KAF6000608.1"/>
    </source>
</evidence>
<protein>
    <submittedName>
        <fullName evidence="3">Uncharacterized protein</fullName>
    </submittedName>
</protein>
<gene>
    <name evidence="3" type="ORF">F1559_002713</name>
</gene>
<evidence type="ECO:0000256" key="2">
    <source>
        <dbReference type="SAM" id="SignalP"/>
    </source>
</evidence>
<feature type="signal peptide" evidence="2">
    <location>
        <begin position="1"/>
        <end position="16"/>
    </location>
</feature>